<feature type="transmembrane region" description="Helical" evidence="1">
    <location>
        <begin position="20"/>
        <end position="44"/>
    </location>
</feature>
<keyword evidence="1" id="KW-0812">Transmembrane</keyword>
<evidence type="ECO:0000256" key="1">
    <source>
        <dbReference type="SAM" id="Phobius"/>
    </source>
</evidence>
<accession>A0A0L7LGP7</accession>
<sequence length="198" mass="22880">MKAASNLAILLAAKVGLFKICVGIALVIGSMKFLVVLAWALAIFKYVPDPYIYYNSHDYQKTPLHLDHNPFDHVHYGHGNGPHLHFFYVVATKLFVLKLVYGAIFYALIIKGWHFVSWFIHYLKEKKHDHHEYVEYDHDPSYHDHGHHHDHYGHDHHDHYGPVSYGSDSYGPYAYEKQGYGAYNKKAYDADGSYSVQS</sequence>
<comment type="caution">
    <text evidence="2">The sequence shown here is derived from an EMBL/GenBank/DDBJ whole genome shotgun (WGS) entry which is preliminary data.</text>
</comment>
<organism evidence="2 3">
    <name type="scientific">Operophtera brumata</name>
    <name type="common">Winter moth</name>
    <name type="synonym">Phalaena brumata</name>
    <dbReference type="NCBI Taxonomy" id="104452"/>
    <lineage>
        <taxon>Eukaryota</taxon>
        <taxon>Metazoa</taxon>
        <taxon>Ecdysozoa</taxon>
        <taxon>Arthropoda</taxon>
        <taxon>Hexapoda</taxon>
        <taxon>Insecta</taxon>
        <taxon>Pterygota</taxon>
        <taxon>Neoptera</taxon>
        <taxon>Endopterygota</taxon>
        <taxon>Lepidoptera</taxon>
        <taxon>Glossata</taxon>
        <taxon>Ditrysia</taxon>
        <taxon>Geometroidea</taxon>
        <taxon>Geometridae</taxon>
        <taxon>Larentiinae</taxon>
        <taxon>Operophtera</taxon>
    </lineage>
</organism>
<reference evidence="2 3" key="1">
    <citation type="journal article" date="2015" name="Genome Biol. Evol.">
        <title>The genome of winter moth (Operophtera brumata) provides a genomic perspective on sexual dimorphism and phenology.</title>
        <authorList>
            <person name="Derks M.F."/>
            <person name="Smit S."/>
            <person name="Salis L."/>
            <person name="Schijlen E."/>
            <person name="Bossers A."/>
            <person name="Mateman C."/>
            <person name="Pijl A.S."/>
            <person name="de Ridder D."/>
            <person name="Groenen M.A."/>
            <person name="Visser M.E."/>
            <person name="Megens H.J."/>
        </authorList>
    </citation>
    <scope>NUCLEOTIDE SEQUENCE [LARGE SCALE GENOMIC DNA]</scope>
    <source>
        <strain evidence="2">WM2013NL</strain>
        <tissue evidence="2">Head and thorax</tissue>
    </source>
</reference>
<protein>
    <submittedName>
        <fullName evidence="2">Uncharacterized protein</fullName>
    </submittedName>
</protein>
<proteinExistence type="predicted"/>
<dbReference type="Proteomes" id="UP000037510">
    <property type="component" value="Unassembled WGS sequence"/>
</dbReference>
<evidence type="ECO:0000313" key="2">
    <source>
        <dbReference type="EMBL" id="KOB74698.1"/>
    </source>
</evidence>
<evidence type="ECO:0000313" key="3">
    <source>
        <dbReference type="Proteomes" id="UP000037510"/>
    </source>
</evidence>
<keyword evidence="3" id="KW-1185">Reference proteome</keyword>
<gene>
    <name evidence="2" type="ORF">OBRU01_08516</name>
</gene>
<dbReference type="AlphaFoldDB" id="A0A0L7LGP7"/>
<feature type="transmembrane region" description="Helical" evidence="1">
    <location>
        <begin position="86"/>
        <end position="109"/>
    </location>
</feature>
<keyword evidence="1" id="KW-0472">Membrane</keyword>
<name>A0A0L7LGP7_OPEBR</name>
<dbReference type="EMBL" id="JTDY01001162">
    <property type="protein sequence ID" value="KOB74698.1"/>
    <property type="molecule type" value="Genomic_DNA"/>
</dbReference>
<keyword evidence="1" id="KW-1133">Transmembrane helix</keyword>